<proteinExistence type="predicted"/>
<reference evidence="1 2" key="1">
    <citation type="submission" date="2018-06" db="EMBL/GenBank/DDBJ databases">
        <title>Comparative genomics reveals the genomic features of Rhizophagus irregularis, R. cerebriforme, R. diaphanum and Gigaspora rosea, and their symbiotic lifestyle signature.</title>
        <authorList>
            <person name="Morin E."/>
            <person name="San Clemente H."/>
            <person name="Chen E.C.H."/>
            <person name="De La Providencia I."/>
            <person name="Hainaut M."/>
            <person name="Kuo A."/>
            <person name="Kohler A."/>
            <person name="Murat C."/>
            <person name="Tang N."/>
            <person name="Roy S."/>
            <person name="Loubradou J."/>
            <person name="Henrissat B."/>
            <person name="Grigoriev I.V."/>
            <person name="Corradi N."/>
            <person name="Roux C."/>
            <person name="Martin F.M."/>
        </authorList>
    </citation>
    <scope>NUCLEOTIDE SEQUENCE [LARGE SCALE GENOMIC DNA]</scope>
    <source>
        <strain evidence="1 2">DAOM 227022</strain>
    </source>
</reference>
<gene>
    <name evidence="1" type="ORF">C1645_837234</name>
</gene>
<accession>A0A397SAG7</accession>
<dbReference type="Proteomes" id="UP000265703">
    <property type="component" value="Unassembled WGS sequence"/>
</dbReference>
<protein>
    <submittedName>
        <fullName evidence="1">Uncharacterized protein</fullName>
    </submittedName>
</protein>
<evidence type="ECO:0000313" key="1">
    <source>
        <dbReference type="EMBL" id="RIA81295.1"/>
    </source>
</evidence>
<dbReference type="EMBL" id="QKYT01000817">
    <property type="protein sequence ID" value="RIA81295.1"/>
    <property type="molecule type" value="Genomic_DNA"/>
</dbReference>
<evidence type="ECO:0000313" key="2">
    <source>
        <dbReference type="Proteomes" id="UP000265703"/>
    </source>
</evidence>
<dbReference type="OrthoDB" id="2361517at2759"/>
<comment type="caution">
    <text evidence="1">The sequence shown here is derived from an EMBL/GenBank/DDBJ whole genome shotgun (WGS) entry which is preliminary data.</text>
</comment>
<name>A0A397SAG7_9GLOM</name>
<sequence length="95" mass="10981">MPGQLFVKIYKFLTTSPLGYITAFSVVYQVIEDEPWVEQDELRRTVNDAISVATENVYSRNITAQNKLLRILPKFVKALVYGICPIKPTLYWIQL</sequence>
<organism evidence="1 2">
    <name type="scientific">Glomus cerebriforme</name>
    <dbReference type="NCBI Taxonomy" id="658196"/>
    <lineage>
        <taxon>Eukaryota</taxon>
        <taxon>Fungi</taxon>
        <taxon>Fungi incertae sedis</taxon>
        <taxon>Mucoromycota</taxon>
        <taxon>Glomeromycotina</taxon>
        <taxon>Glomeromycetes</taxon>
        <taxon>Glomerales</taxon>
        <taxon>Glomeraceae</taxon>
        <taxon>Glomus</taxon>
    </lineage>
</organism>
<keyword evidence="2" id="KW-1185">Reference proteome</keyword>
<dbReference type="AlphaFoldDB" id="A0A397SAG7"/>